<sequence length="37" mass="4250">MLDPHLLRTDLDGIAQQLSVRGFTLDTARIAELERQR</sequence>
<dbReference type="InterPro" id="IPR042103">
    <property type="entry name" value="SerRS_1_N_sf"/>
</dbReference>
<dbReference type="AlphaFoldDB" id="A0A3B0ZD75"/>
<evidence type="ECO:0008006" key="2">
    <source>
        <dbReference type="Google" id="ProtNLM"/>
    </source>
</evidence>
<accession>A0A3B0ZD75</accession>
<name>A0A3B0ZD75_9ZZZZ</name>
<dbReference type="GO" id="GO:0000166">
    <property type="term" value="F:nucleotide binding"/>
    <property type="evidence" value="ECO:0007669"/>
    <property type="project" value="InterPro"/>
</dbReference>
<gene>
    <name evidence="1" type="ORF">MNBD_GAMMA18-875</name>
</gene>
<proteinExistence type="predicted"/>
<dbReference type="Gene3D" id="1.10.287.40">
    <property type="entry name" value="Serine-tRNA synthetase, tRNA binding domain"/>
    <property type="match status" value="1"/>
</dbReference>
<evidence type="ECO:0000313" key="1">
    <source>
        <dbReference type="EMBL" id="VAW85407.1"/>
    </source>
</evidence>
<organism evidence="1">
    <name type="scientific">hydrothermal vent metagenome</name>
    <dbReference type="NCBI Taxonomy" id="652676"/>
    <lineage>
        <taxon>unclassified sequences</taxon>
        <taxon>metagenomes</taxon>
        <taxon>ecological metagenomes</taxon>
    </lineage>
</organism>
<reference evidence="1" key="1">
    <citation type="submission" date="2018-06" db="EMBL/GenBank/DDBJ databases">
        <authorList>
            <person name="Zhirakovskaya E."/>
        </authorList>
    </citation>
    <scope>NUCLEOTIDE SEQUENCE</scope>
</reference>
<dbReference type="SUPFAM" id="SSF46589">
    <property type="entry name" value="tRNA-binding arm"/>
    <property type="match status" value="1"/>
</dbReference>
<protein>
    <recommendedName>
        <fullName evidence="2">Serine--tRNA ligase</fullName>
    </recommendedName>
</protein>
<feature type="non-terminal residue" evidence="1">
    <location>
        <position position="37"/>
    </location>
</feature>
<dbReference type="EMBL" id="UOFP01000094">
    <property type="protein sequence ID" value="VAW85407.1"/>
    <property type="molecule type" value="Genomic_DNA"/>
</dbReference>
<dbReference type="InterPro" id="IPR010978">
    <property type="entry name" value="tRNA-bd_arm"/>
</dbReference>